<dbReference type="InterPro" id="IPR047041">
    <property type="entry name" value="BipA_GTP-bd_dom"/>
</dbReference>
<dbReference type="InterPro" id="IPR000795">
    <property type="entry name" value="T_Tr_GTP-bd_dom"/>
</dbReference>
<dbReference type="STRING" id="56484.A0A1Y2F6H2"/>
<dbReference type="InterPro" id="IPR006298">
    <property type="entry name" value="BipA"/>
</dbReference>
<keyword evidence="3" id="KW-1185">Reference proteome</keyword>
<dbReference type="InterPro" id="IPR009000">
    <property type="entry name" value="Transl_B-barrel_sf"/>
</dbReference>
<dbReference type="SUPFAM" id="SSF54980">
    <property type="entry name" value="EF-G C-terminal domain-like"/>
    <property type="match status" value="2"/>
</dbReference>
<name>A0A1Y2F6H2_PROLT</name>
<dbReference type="GeneID" id="63788590"/>
<dbReference type="InterPro" id="IPR042116">
    <property type="entry name" value="TypA/BipA_C"/>
</dbReference>
<dbReference type="GO" id="GO:0003924">
    <property type="term" value="F:GTPase activity"/>
    <property type="evidence" value="ECO:0007669"/>
    <property type="project" value="InterPro"/>
</dbReference>
<dbReference type="NCBIfam" id="TIGR00231">
    <property type="entry name" value="small_GTP"/>
    <property type="match status" value="1"/>
</dbReference>
<gene>
    <name evidence="2" type="ORF">BCR37DRAFT_403303</name>
</gene>
<dbReference type="Proteomes" id="UP000193685">
    <property type="component" value="Unassembled WGS sequence"/>
</dbReference>
<dbReference type="AlphaFoldDB" id="A0A1Y2F6H2"/>
<dbReference type="GO" id="GO:0005525">
    <property type="term" value="F:GTP binding"/>
    <property type="evidence" value="ECO:0007669"/>
    <property type="project" value="InterPro"/>
</dbReference>
<dbReference type="Gene3D" id="2.40.30.10">
    <property type="entry name" value="Translation factors"/>
    <property type="match status" value="1"/>
</dbReference>
<dbReference type="SUPFAM" id="SSF50447">
    <property type="entry name" value="Translation proteins"/>
    <property type="match status" value="1"/>
</dbReference>
<dbReference type="PRINTS" id="PR00315">
    <property type="entry name" value="ELONGATNFCT"/>
</dbReference>
<dbReference type="CDD" id="cd03710">
    <property type="entry name" value="BipA_TypA_C"/>
    <property type="match status" value="1"/>
</dbReference>
<dbReference type="SUPFAM" id="SSF52540">
    <property type="entry name" value="P-loop containing nucleoside triphosphate hydrolases"/>
    <property type="match status" value="1"/>
</dbReference>
<dbReference type="GO" id="GO:0005829">
    <property type="term" value="C:cytosol"/>
    <property type="evidence" value="ECO:0007669"/>
    <property type="project" value="TreeGrafter"/>
</dbReference>
<dbReference type="EMBL" id="MCFI01000016">
    <property type="protein sequence ID" value="ORY78936.1"/>
    <property type="molecule type" value="Genomic_DNA"/>
</dbReference>
<evidence type="ECO:0000313" key="2">
    <source>
        <dbReference type="EMBL" id="ORY78936.1"/>
    </source>
</evidence>
<dbReference type="Gene3D" id="3.30.70.240">
    <property type="match status" value="1"/>
</dbReference>
<proteinExistence type="predicted"/>
<feature type="domain" description="Tr-type G" evidence="1">
    <location>
        <begin position="8"/>
        <end position="207"/>
    </location>
</feature>
<dbReference type="Gene3D" id="3.30.70.870">
    <property type="entry name" value="Elongation Factor G (Translational Gtpase), domain 3"/>
    <property type="match status" value="1"/>
</dbReference>
<dbReference type="OMA" id="MSMLFTI"/>
<dbReference type="PANTHER" id="PTHR42908">
    <property type="entry name" value="TRANSLATION ELONGATION FACTOR-RELATED"/>
    <property type="match status" value="1"/>
</dbReference>
<dbReference type="InterPro" id="IPR005225">
    <property type="entry name" value="Small_GTP-bd"/>
</dbReference>
<dbReference type="CDD" id="cd01891">
    <property type="entry name" value="TypA_BipA"/>
    <property type="match status" value="1"/>
</dbReference>
<dbReference type="InterPro" id="IPR000640">
    <property type="entry name" value="EFG_V-like"/>
</dbReference>
<evidence type="ECO:0000313" key="3">
    <source>
        <dbReference type="Proteomes" id="UP000193685"/>
    </source>
</evidence>
<dbReference type="InterPro" id="IPR027417">
    <property type="entry name" value="P-loop_NTPase"/>
</dbReference>
<dbReference type="PANTHER" id="PTHR42908:SF8">
    <property type="entry name" value="TR-TYPE G DOMAIN-CONTAINING PROTEIN"/>
    <property type="match status" value="1"/>
</dbReference>
<dbReference type="PROSITE" id="PS00301">
    <property type="entry name" value="G_TR_1"/>
    <property type="match status" value="1"/>
</dbReference>
<dbReference type="Gene3D" id="3.40.50.300">
    <property type="entry name" value="P-loop containing nucleotide triphosphate hydrolases"/>
    <property type="match status" value="1"/>
</dbReference>
<sequence length="616" mass="66656">MSTVLPPSRIRNIAIIAHVDHGKTTLVDQLLRQSGTLDAANSDIRVMDSNALEKERGITILSKCTSINYKDYRINIVDTPGHADFGGEVERVLSLVDSVAVVVDAQEGPMTQTRFVLRKALERGLKPIVVLNKADRPTSRPEQVDSDLLDLFATLGASDEQMEYPMLLASAKAGWAITYAGGDWSIPTKGSMTSLFEAIVEHTPPPKVDPEGPFNMLVTQLESDAYLGACYIGKIYGGSVTVGQKIKALTPEGDFIEEAKVTKVYSRIGLANHMLDAAGAGDIVGIAGVVKGAVNATFCDPSVHEAIPITPLDPPTVSMLFAANDSPLQGQEGSQLTSTMLATRLLAEARTNIALTVTPLGEQIEVCGRGVLHLGILIETMRREGYEMSISPPRAVLKQVDGKVHEPVEEVVIDVAIGDVGVVMDKLTKRKGELTSMVDGDEGRMRITMQIPSRGLMSYVAGEFKTDTHGQGILNSSFVGYEPYKGPISTSRKGSLISTSAGPCTTFALEALEPRGVLFVSPREKVYEGMIVGEHSKAESLEINPTKAKALTNMRSVNKDEFTTLKAPRRFTLEEVLAFVGDDEKIEVTPSSLRLRKAVLNANARKQQSRRKEKIV</sequence>
<dbReference type="InterPro" id="IPR031157">
    <property type="entry name" value="G_TR_CS"/>
</dbReference>
<dbReference type="PROSITE" id="PS51722">
    <property type="entry name" value="G_TR_2"/>
    <property type="match status" value="1"/>
</dbReference>
<organism evidence="2 3">
    <name type="scientific">Protomyces lactucae-debilis</name>
    <dbReference type="NCBI Taxonomy" id="2754530"/>
    <lineage>
        <taxon>Eukaryota</taxon>
        <taxon>Fungi</taxon>
        <taxon>Dikarya</taxon>
        <taxon>Ascomycota</taxon>
        <taxon>Taphrinomycotina</taxon>
        <taxon>Taphrinomycetes</taxon>
        <taxon>Taphrinales</taxon>
        <taxon>Protomycetaceae</taxon>
        <taxon>Protomyces</taxon>
    </lineage>
</organism>
<evidence type="ECO:0000259" key="1">
    <source>
        <dbReference type="PROSITE" id="PS51722"/>
    </source>
</evidence>
<dbReference type="Pfam" id="PF00679">
    <property type="entry name" value="EFG_C"/>
    <property type="match status" value="1"/>
</dbReference>
<dbReference type="FunFam" id="3.40.50.300:FF:000055">
    <property type="entry name" value="GTP-binding protein TypA"/>
    <property type="match status" value="1"/>
</dbReference>
<reference evidence="2 3" key="1">
    <citation type="submission" date="2016-07" db="EMBL/GenBank/DDBJ databases">
        <title>Pervasive Adenine N6-methylation of Active Genes in Fungi.</title>
        <authorList>
            <consortium name="DOE Joint Genome Institute"/>
            <person name="Mondo S.J."/>
            <person name="Dannebaum R.O."/>
            <person name="Kuo R.C."/>
            <person name="Labutti K."/>
            <person name="Haridas S."/>
            <person name="Kuo A."/>
            <person name="Salamov A."/>
            <person name="Ahrendt S.R."/>
            <person name="Lipzen A."/>
            <person name="Sullivan W."/>
            <person name="Andreopoulos W.B."/>
            <person name="Clum A."/>
            <person name="Lindquist E."/>
            <person name="Daum C."/>
            <person name="Ramamoorthy G.K."/>
            <person name="Gryganskyi A."/>
            <person name="Culley D."/>
            <person name="Magnuson J.K."/>
            <person name="James T.Y."/>
            <person name="O'Malley M.A."/>
            <person name="Stajich J.E."/>
            <person name="Spatafora J.W."/>
            <person name="Visel A."/>
            <person name="Grigoriev I.V."/>
        </authorList>
    </citation>
    <scope>NUCLEOTIDE SEQUENCE [LARGE SCALE GENOMIC DNA]</scope>
    <source>
        <strain evidence="2 3">12-1054</strain>
    </source>
</reference>
<accession>A0A1Y2F6H2</accession>
<dbReference type="GO" id="GO:1990904">
    <property type="term" value="C:ribonucleoprotein complex"/>
    <property type="evidence" value="ECO:0007669"/>
    <property type="project" value="TreeGrafter"/>
</dbReference>
<dbReference type="InterPro" id="IPR048876">
    <property type="entry name" value="BipA_C"/>
</dbReference>
<dbReference type="InterPro" id="IPR035647">
    <property type="entry name" value="EFG_III/V"/>
</dbReference>
<dbReference type="OrthoDB" id="364892at2759"/>
<comment type="caution">
    <text evidence="2">The sequence shown here is derived from an EMBL/GenBank/DDBJ whole genome shotgun (WGS) entry which is preliminary data.</text>
</comment>
<dbReference type="FunFam" id="3.30.70.240:FF:000002">
    <property type="entry name" value="GTP-binding protein TypA"/>
    <property type="match status" value="1"/>
</dbReference>
<dbReference type="Pfam" id="PF00009">
    <property type="entry name" value="GTP_EFTU"/>
    <property type="match status" value="1"/>
</dbReference>
<protein>
    <submittedName>
        <fullName evidence="2">GTP-binding protein TypA</fullName>
    </submittedName>
</protein>
<dbReference type="Pfam" id="PF21018">
    <property type="entry name" value="BipA_C"/>
    <property type="match status" value="1"/>
</dbReference>
<dbReference type="RefSeq" id="XP_040723568.1">
    <property type="nucleotide sequence ID" value="XM_040871991.1"/>
</dbReference>
<dbReference type="Gene3D" id="2.40.50.250">
    <property type="entry name" value="bipa protein"/>
    <property type="match status" value="1"/>
</dbReference>
<dbReference type="FunFam" id="2.40.50.250:FF:000001">
    <property type="entry name" value="GTP-binding protein TypA"/>
    <property type="match status" value="1"/>
</dbReference>
<dbReference type="NCBIfam" id="TIGR01394">
    <property type="entry name" value="TypA_BipA"/>
    <property type="match status" value="1"/>
</dbReference>
<dbReference type="InterPro" id="IPR035651">
    <property type="entry name" value="BipA_V"/>
</dbReference>